<dbReference type="GeneID" id="76213755"/>
<sequence length="82" mass="9344">MSDVISSTLEVLKQAVEDREEREPNKAVQTFSFVLDKPEQISVGSEIRDQFVAWLKARFPKRTVRSDGYPDGGYKIMATVHN</sequence>
<evidence type="ECO:0000313" key="1">
    <source>
        <dbReference type="EMBL" id="SDU61643.1"/>
    </source>
</evidence>
<dbReference type="AlphaFoldDB" id="A0AAX2DEA9"/>
<organism evidence="1 2">
    <name type="scientific">Pseudomonas mediterranea</name>
    <dbReference type="NCBI Taxonomy" id="183795"/>
    <lineage>
        <taxon>Bacteria</taxon>
        <taxon>Pseudomonadati</taxon>
        <taxon>Pseudomonadota</taxon>
        <taxon>Gammaproteobacteria</taxon>
        <taxon>Pseudomonadales</taxon>
        <taxon>Pseudomonadaceae</taxon>
        <taxon>Pseudomonas</taxon>
    </lineage>
</organism>
<dbReference type="RefSeq" id="WP_047698670.1">
    <property type="nucleotide sequence ID" value="NZ_LT629790.1"/>
</dbReference>
<protein>
    <submittedName>
        <fullName evidence="1">Uncharacterized protein</fullName>
    </submittedName>
</protein>
<keyword evidence="2" id="KW-1185">Reference proteome</keyword>
<dbReference type="Proteomes" id="UP000183772">
    <property type="component" value="Chromosome I"/>
</dbReference>
<name>A0AAX2DEA9_9PSED</name>
<reference evidence="1 2" key="1">
    <citation type="submission" date="2016-10" db="EMBL/GenBank/DDBJ databases">
        <authorList>
            <person name="Varghese N."/>
            <person name="Submissions S."/>
        </authorList>
    </citation>
    <scope>NUCLEOTIDE SEQUENCE [LARGE SCALE GENOMIC DNA]</scope>
    <source>
        <strain evidence="1 2">DSM 16733</strain>
    </source>
</reference>
<gene>
    <name evidence="1" type="ORF">SAMN05216476_3670</name>
</gene>
<proteinExistence type="predicted"/>
<evidence type="ECO:0000313" key="2">
    <source>
        <dbReference type="Proteomes" id="UP000183772"/>
    </source>
</evidence>
<accession>A0AAX2DEA9</accession>
<dbReference type="EMBL" id="LT629790">
    <property type="protein sequence ID" value="SDU61643.1"/>
    <property type="molecule type" value="Genomic_DNA"/>
</dbReference>